<accession>A0A433CW71</accession>
<evidence type="ECO:0000256" key="2">
    <source>
        <dbReference type="SAM" id="Phobius"/>
    </source>
</evidence>
<dbReference type="Pfam" id="PF00888">
    <property type="entry name" value="Cullin"/>
    <property type="match status" value="1"/>
</dbReference>
<feature type="transmembrane region" description="Helical" evidence="2">
    <location>
        <begin position="115"/>
        <end position="135"/>
    </location>
</feature>
<evidence type="ECO:0000313" key="4">
    <source>
        <dbReference type="EMBL" id="RUP42813.1"/>
    </source>
</evidence>
<keyword evidence="2" id="KW-1133">Transmembrane helix</keyword>
<comment type="similarity">
    <text evidence="1">Belongs to the cullin family.</text>
</comment>
<dbReference type="Gene3D" id="1.20.1310.10">
    <property type="entry name" value="Cullin Repeats"/>
    <property type="match status" value="2"/>
</dbReference>
<dbReference type="Proteomes" id="UP000268093">
    <property type="component" value="Unassembled WGS sequence"/>
</dbReference>
<sequence length="305" mass="34589">QFNDAWEVIAQGIWNVLHKNLLDVLPGDLYRRVYNIILHKNGDKLYQGVRDIITQHLEAVARDQIAPALGVGARTGRTKAGSIRGASSDGGAAFLNILKKAWEDYLTAIRLVGDILLYMVCGFFIPFADCLLLFINCPSNRNAISPLLGSFANVPKVYQLGLDLFRDTVVRSPRFPVQQHLHQIMLEQIQKEREGKIIDRGAIKSAVGMLLALTDVSQNNSLYVVDFEEHYLKTSAAFYKVESQMLLANCDSAEYMEKVQKRLNEEQERTRQYLPETTEPKIRNIIQVEMITNHGKTMEVIEYFG</sequence>
<evidence type="ECO:0000259" key="3">
    <source>
        <dbReference type="Pfam" id="PF00888"/>
    </source>
</evidence>
<protein>
    <submittedName>
        <fullName evidence="4">Cullin repeat-like-containing domain protein</fullName>
    </submittedName>
</protein>
<dbReference type="GO" id="GO:0006511">
    <property type="term" value="P:ubiquitin-dependent protein catabolic process"/>
    <property type="evidence" value="ECO:0007669"/>
    <property type="project" value="InterPro"/>
</dbReference>
<dbReference type="InterPro" id="IPR016159">
    <property type="entry name" value="Cullin_repeat-like_dom_sf"/>
</dbReference>
<evidence type="ECO:0000256" key="1">
    <source>
        <dbReference type="ARBA" id="ARBA00006019"/>
    </source>
</evidence>
<keyword evidence="2" id="KW-0472">Membrane</keyword>
<reference evidence="4 5" key="1">
    <citation type="journal article" date="2018" name="New Phytol.">
        <title>Phylogenomics of Endogonaceae and evolution of mycorrhizas within Mucoromycota.</title>
        <authorList>
            <person name="Chang Y."/>
            <person name="Desiro A."/>
            <person name="Na H."/>
            <person name="Sandor L."/>
            <person name="Lipzen A."/>
            <person name="Clum A."/>
            <person name="Barry K."/>
            <person name="Grigoriev I.V."/>
            <person name="Martin F.M."/>
            <person name="Stajich J.E."/>
            <person name="Smith M.E."/>
            <person name="Bonito G."/>
            <person name="Spatafora J.W."/>
        </authorList>
    </citation>
    <scope>NUCLEOTIDE SEQUENCE [LARGE SCALE GENOMIC DNA]</scope>
    <source>
        <strain evidence="4 5">GMNB39</strain>
    </source>
</reference>
<feature type="non-terminal residue" evidence="4">
    <location>
        <position position="1"/>
    </location>
</feature>
<comment type="caution">
    <text evidence="4">The sequence shown here is derived from an EMBL/GenBank/DDBJ whole genome shotgun (WGS) entry which is preliminary data.</text>
</comment>
<dbReference type="PANTHER" id="PTHR11932">
    <property type="entry name" value="CULLIN"/>
    <property type="match status" value="1"/>
</dbReference>
<proteinExistence type="inferred from homology"/>
<dbReference type="GO" id="GO:0031625">
    <property type="term" value="F:ubiquitin protein ligase binding"/>
    <property type="evidence" value="ECO:0007669"/>
    <property type="project" value="InterPro"/>
</dbReference>
<organism evidence="4 5">
    <name type="scientific">Jimgerdemannia flammicorona</name>
    <dbReference type="NCBI Taxonomy" id="994334"/>
    <lineage>
        <taxon>Eukaryota</taxon>
        <taxon>Fungi</taxon>
        <taxon>Fungi incertae sedis</taxon>
        <taxon>Mucoromycota</taxon>
        <taxon>Mucoromycotina</taxon>
        <taxon>Endogonomycetes</taxon>
        <taxon>Endogonales</taxon>
        <taxon>Endogonaceae</taxon>
        <taxon>Jimgerdemannia</taxon>
    </lineage>
</organism>
<keyword evidence="5" id="KW-1185">Reference proteome</keyword>
<dbReference type="FunFam" id="1.20.1310.10:FF:000001">
    <property type="entry name" value="Cullin 3"/>
    <property type="match status" value="1"/>
</dbReference>
<gene>
    <name evidence="4" type="ORF">BC936DRAFT_138051</name>
</gene>
<dbReference type="SUPFAM" id="SSF74788">
    <property type="entry name" value="Cullin repeat-like"/>
    <property type="match status" value="1"/>
</dbReference>
<feature type="domain" description="Cullin N-terminal" evidence="3">
    <location>
        <begin position="6"/>
        <end position="298"/>
    </location>
</feature>
<keyword evidence="2" id="KW-0812">Transmembrane</keyword>
<dbReference type="AlphaFoldDB" id="A0A433CW71"/>
<dbReference type="InterPro" id="IPR001373">
    <property type="entry name" value="Cullin_N"/>
</dbReference>
<name>A0A433CW71_9FUNG</name>
<dbReference type="InterPro" id="IPR045093">
    <property type="entry name" value="Cullin"/>
</dbReference>
<dbReference type="OrthoDB" id="2409845at2759"/>
<evidence type="ECO:0000313" key="5">
    <source>
        <dbReference type="Proteomes" id="UP000268093"/>
    </source>
</evidence>
<dbReference type="EMBL" id="RBNI01012385">
    <property type="protein sequence ID" value="RUP42813.1"/>
    <property type="molecule type" value="Genomic_DNA"/>
</dbReference>